<protein>
    <submittedName>
        <fullName evidence="2">Uncharacterized protein</fullName>
    </submittedName>
</protein>
<proteinExistence type="predicted"/>
<evidence type="ECO:0000256" key="1">
    <source>
        <dbReference type="SAM" id="MobiDB-lite"/>
    </source>
</evidence>
<accession>A0A0B0PLH3</accession>
<feature type="compositionally biased region" description="Acidic residues" evidence="1">
    <location>
        <begin position="72"/>
        <end position="84"/>
    </location>
</feature>
<feature type="region of interest" description="Disordered" evidence="1">
    <location>
        <begin position="46"/>
        <end position="100"/>
    </location>
</feature>
<evidence type="ECO:0000313" key="2">
    <source>
        <dbReference type="EMBL" id="KHG25835.1"/>
    </source>
</evidence>
<gene>
    <name evidence="2" type="ORF">F383_09965</name>
</gene>
<dbReference type="EMBL" id="KN434019">
    <property type="protein sequence ID" value="KHG25835.1"/>
    <property type="molecule type" value="Genomic_DNA"/>
</dbReference>
<dbReference type="AlphaFoldDB" id="A0A0B0PLH3"/>
<organism evidence="2 3">
    <name type="scientific">Gossypium arboreum</name>
    <name type="common">Tree cotton</name>
    <name type="synonym">Gossypium nanking</name>
    <dbReference type="NCBI Taxonomy" id="29729"/>
    <lineage>
        <taxon>Eukaryota</taxon>
        <taxon>Viridiplantae</taxon>
        <taxon>Streptophyta</taxon>
        <taxon>Embryophyta</taxon>
        <taxon>Tracheophyta</taxon>
        <taxon>Spermatophyta</taxon>
        <taxon>Magnoliopsida</taxon>
        <taxon>eudicotyledons</taxon>
        <taxon>Gunneridae</taxon>
        <taxon>Pentapetalae</taxon>
        <taxon>rosids</taxon>
        <taxon>malvids</taxon>
        <taxon>Malvales</taxon>
        <taxon>Malvaceae</taxon>
        <taxon>Malvoideae</taxon>
        <taxon>Gossypium</taxon>
    </lineage>
</organism>
<name>A0A0B0PLH3_GOSAR</name>
<feature type="region of interest" description="Disordered" evidence="1">
    <location>
        <begin position="1"/>
        <end position="24"/>
    </location>
</feature>
<keyword evidence="3" id="KW-1185">Reference proteome</keyword>
<sequence>MRYENGGAIRANNPILGNTRIPPGYSATTGGGWAVRAELSSPYLKHPEGQAFSAQKVRRKRVSPLFIRSDPDDGGETSGDETTGDSDGVSGVRRMEKACKEERCARRSADMLWLKADGG</sequence>
<reference evidence="3" key="1">
    <citation type="submission" date="2014-09" db="EMBL/GenBank/DDBJ databases">
        <authorList>
            <person name="Mudge J."/>
            <person name="Ramaraj T."/>
            <person name="Lindquist I.E."/>
            <person name="Bharti A.K."/>
            <person name="Sundararajan A."/>
            <person name="Cameron C.T."/>
            <person name="Woodward J.E."/>
            <person name="May G.D."/>
            <person name="Brubaker C."/>
            <person name="Broadhvest J."/>
            <person name="Wilkins T.A."/>
        </authorList>
    </citation>
    <scope>NUCLEOTIDE SEQUENCE</scope>
    <source>
        <strain evidence="3">cv. AKA8401</strain>
    </source>
</reference>
<evidence type="ECO:0000313" key="3">
    <source>
        <dbReference type="Proteomes" id="UP000032142"/>
    </source>
</evidence>
<dbReference type="Proteomes" id="UP000032142">
    <property type="component" value="Unassembled WGS sequence"/>
</dbReference>